<evidence type="ECO:0008006" key="14">
    <source>
        <dbReference type="Google" id="ProtNLM"/>
    </source>
</evidence>
<evidence type="ECO:0000256" key="5">
    <source>
        <dbReference type="ARBA" id="ARBA00022723"/>
    </source>
</evidence>
<feature type="compositionally biased region" description="Acidic residues" evidence="8">
    <location>
        <begin position="359"/>
        <end position="379"/>
    </location>
</feature>
<keyword evidence="9" id="KW-1133">Transmembrane helix</keyword>
<feature type="domain" description="DUF8040" evidence="11">
    <location>
        <begin position="69"/>
        <end position="159"/>
    </location>
</feature>
<dbReference type="InterPro" id="IPR045249">
    <property type="entry name" value="HARBI1-like"/>
</dbReference>
<dbReference type="EMBL" id="CAMAPF010000935">
    <property type="protein sequence ID" value="CAH9124960.1"/>
    <property type="molecule type" value="Genomic_DNA"/>
</dbReference>
<keyword evidence="6" id="KW-0378">Hydrolase</keyword>
<comment type="similarity">
    <text evidence="3">Belongs to the HARBI1 family.</text>
</comment>
<comment type="cofactor">
    <cofactor evidence="1">
        <name>a divalent metal cation</name>
        <dbReference type="ChEBI" id="CHEBI:60240"/>
    </cofactor>
</comment>
<evidence type="ECO:0000313" key="13">
    <source>
        <dbReference type="Proteomes" id="UP001152523"/>
    </source>
</evidence>
<keyword evidence="9" id="KW-0812">Transmembrane</keyword>
<feature type="domain" description="DDE Tnp4" evidence="10">
    <location>
        <begin position="191"/>
        <end position="349"/>
    </location>
</feature>
<keyword evidence="7" id="KW-0539">Nucleus</keyword>
<dbReference type="InterPro" id="IPR058353">
    <property type="entry name" value="DUF8040"/>
</dbReference>
<dbReference type="GO" id="GO:0046872">
    <property type="term" value="F:metal ion binding"/>
    <property type="evidence" value="ECO:0007669"/>
    <property type="project" value="UniProtKB-KW"/>
</dbReference>
<keyword evidence="5" id="KW-0479">Metal-binding</keyword>
<dbReference type="Pfam" id="PF13359">
    <property type="entry name" value="DDE_Tnp_4"/>
    <property type="match status" value="1"/>
</dbReference>
<feature type="region of interest" description="Disordered" evidence="8">
    <location>
        <begin position="358"/>
        <end position="394"/>
    </location>
</feature>
<dbReference type="GO" id="GO:0016787">
    <property type="term" value="F:hydrolase activity"/>
    <property type="evidence" value="ECO:0007669"/>
    <property type="project" value="UniProtKB-KW"/>
</dbReference>
<name>A0AAV0EM71_9ASTE</name>
<dbReference type="GO" id="GO:0005634">
    <property type="term" value="C:nucleus"/>
    <property type="evidence" value="ECO:0007669"/>
    <property type="project" value="UniProtKB-SubCell"/>
</dbReference>
<dbReference type="PANTHER" id="PTHR22930">
    <property type="match status" value="1"/>
</dbReference>
<keyword evidence="9" id="KW-0472">Membrane</keyword>
<accession>A0AAV0EM71</accession>
<evidence type="ECO:0000256" key="2">
    <source>
        <dbReference type="ARBA" id="ARBA00004123"/>
    </source>
</evidence>
<comment type="caution">
    <text evidence="12">The sequence shown here is derived from an EMBL/GenBank/DDBJ whole genome shotgun (WGS) entry which is preliminary data.</text>
</comment>
<evidence type="ECO:0000259" key="11">
    <source>
        <dbReference type="Pfam" id="PF26138"/>
    </source>
</evidence>
<reference evidence="12" key="1">
    <citation type="submission" date="2022-07" db="EMBL/GenBank/DDBJ databases">
        <authorList>
            <person name="Macas J."/>
            <person name="Novak P."/>
            <person name="Neumann P."/>
        </authorList>
    </citation>
    <scope>NUCLEOTIDE SEQUENCE</scope>
</reference>
<evidence type="ECO:0000259" key="10">
    <source>
        <dbReference type="Pfam" id="PF13359"/>
    </source>
</evidence>
<comment type="subcellular location">
    <subcellularLocation>
        <location evidence="2">Nucleus</location>
    </subcellularLocation>
</comment>
<dbReference type="AlphaFoldDB" id="A0AAV0EM71"/>
<proteinExistence type="inferred from homology"/>
<dbReference type="GO" id="GO:0004518">
    <property type="term" value="F:nuclease activity"/>
    <property type="evidence" value="ECO:0007669"/>
    <property type="project" value="UniProtKB-KW"/>
</dbReference>
<dbReference type="PANTHER" id="PTHR22930:SF293">
    <property type="entry name" value="PROTEIN ALP1-LIKE"/>
    <property type="match status" value="1"/>
</dbReference>
<dbReference type="Proteomes" id="UP001152523">
    <property type="component" value="Unassembled WGS sequence"/>
</dbReference>
<sequence length="394" mass="46011">MEESHTSNNHVLGQSSLNSKCFLRRKSLKWWFNAQTWFMAIIFWMFVSLSTRRRRTRGIRYIIDNHSKREGYFQRLVHGPESNCISQLRMCRAAFFKLCDMLVTKGGLRPTRHLIVEEQVAIFLLVLSHHHKNRTLITDFQRSGRTVSKCFSAVIHAVLQLHSTLYAKPQPVTMECEDDRWRPFQNCVGALDGTYIDVHASPKDHNRFRSRKGRIATNVLGVCNPQMQFIYVFPGWEGSAADGRVLRDALTRRFRVPQGCYYLVDGGYANCEGFLAPYRGQRYHLSEWKNNCHPQNAHEYFNMKHSQARNIIERAFGLLKNRWAILRSASWYSIRMTCQIIVACALLHNFIRREHDIDPMEDDEIEEEEDVDEEDEDEPFGGANLIPTEAWTTF</sequence>
<organism evidence="12 13">
    <name type="scientific">Cuscuta epithymum</name>
    <dbReference type="NCBI Taxonomy" id="186058"/>
    <lineage>
        <taxon>Eukaryota</taxon>
        <taxon>Viridiplantae</taxon>
        <taxon>Streptophyta</taxon>
        <taxon>Embryophyta</taxon>
        <taxon>Tracheophyta</taxon>
        <taxon>Spermatophyta</taxon>
        <taxon>Magnoliopsida</taxon>
        <taxon>eudicotyledons</taxon>
        <taxon>Gunneridae</taxon>
        <taxon>Pentapetalae</taxon>
        <taxon>asterids</taxon>
        <taxon>lamiids</taxon>
        <taxon>Solanales</taxon>
        <taxon>Convolvulaceae</taxon>
        <taxon>Cuscuteae</taxon>
        <taxon>Cuscuta</taxon>
        <taxon>Cuscuta subgen. Cuscuta</taxon>
    </lineage>
</organism>
<feature type="transmembrane region" description="Helical" evidence="9">
    <location>
        <begin position="30"/>
        <end position="50"/>
    </location>
</feature>
<keyword evidence="4" id="KW-0540">Nuclease</keyword>
<dbReference type="InterPro" id="IPR027806">
    <property type="entry name" value="HARBI1_dom"/>
</dbReference>
<dbReference type="Pfam" id="PF26138">
    <property type="entry name" value="DUF8040"/>
    <property type="match status" value="1"/>
</dbReference>
<evidence type="ECO:0000256" key="8">
    <source>
        <dbReference type="SAM" id="MobiDB-lite"/>
    </source>
</evidence>
<evidence type="ECO:0000256" key="4">
    <source>
        <dbReference type="ARBA" id="ARBA00022722"/>
    </source>
</evidence>
<evidence type="ECO:0000256" key="7">
    <source>
        <dbReference type="ARBA" id="ARBA00023242"/>
    </source>
</evidence>
<evidence type="ECO:0000313" key="12">
    <source>
        <dbReference type="EMBL" id="CAH9124960.1"/>
    </source>
</evidence>
<gene>
    <name evidence="12" type="ORF">CEPIT_LOCUS26376</name>
</gene>
<evidence type="ECO:0000256" key="1">
    <source>
        <dbReference type="ARBA" id="ARBA00001968"/>
    </source>
</evidence>
<keyword evidence="13" id="KW-1185">Reference proteome</keyword>
<protein>
    <recommendedName>
        <fullName evidence="14">DDE Tnp4 domain-containing protein</fullName>
    </recommendedName>
</protein>
<evidence type="ECO:0000256" key="3">
    <source>
        <dbReference type="ARBA" id="ARBA00006958"/>
    </source>
</evidence>
<evidence type="ECO:0000256" key="9">
    <source>
        <dbReference type="SAM" id="Phobius"/>
    </source>
</evidence>
<evidence type="ECO:0000256" key="6">
    <source>
        <dbReference type="ARBA" id="ARBA00022801"/>
    </source>
</evidence>